<proteinExistence type="predicted"/>
<evidence type="ECO:0000313" key="2">
    <source>
        <dbReference type="EMBL" id="KJF44363.1"/>
    </source>
</evidence>
<protein>
    <recommendedName>
        <fullName evidence="4">Outer membrane lipoprotein BamD-like domain-containing protein</fullName>
    </recommendedName>
</protein>
<keyword evidence="1" id="KW-0732">Signal</keyword>
<comment type="caution">
    <text evidence="2">The sequence shown here is derived from an EMBL/GenBank/DDBJ whole genome shotgun (WGS) entry which is preliminary data.</text>
</comment>
<keyword evidence="3" id="KW-1185">Reference proteome</keyword>
<evidence type="ECO:0000313" key="3">
    <source>
        <dbReference type="Proteomes" id="UP000032544"/>
    </source>
</evidence>
<dbReference type="EMBL" id="JRHC01000001">
    <property type="protein sequence ID" value="KJF44363.1"/>
    <property type="molecule type" value="Genomic_DNA"/>
</dbReference>
<evidence type="ECO:0000256" key="1">
    <source>
        <dbReference type="SAM" id="SignalP"/>
    </source>
</evidence>
<sequence length="247" mass="29498">MIQRVFFSIFLVCFCLSTWANNVNNDSIANRIFTLIYQQNLTEAEKTYTNGKEELSEFYRTFLNLDLHWWKYRTTYSKENSEQLDELIDASLLPKTDTYEQKMLQIIVRSYQLRYEKKKFNIFGMLSARSDIRDLIAAIEKEDPPFSGDEQKLFESYVIMYQYIENINFFANAKKSEAREMKLKRMEKFASEDNVILNTVADFFLARMYQKIEDKPEVGLQHFKILTKKYPTNQTFAEYQAECEEKI</sequence>
<feature type="chain" id="PRO_5002331053" description="Outer membrane lipoprotein BamD-like domain-containing protein" evidence="1">
    <location>
        <begin position="21"/>
        <end position="247"/>
    </location>
</feature>
<feature type="signal peptide" evidence="1">
    <location>
        <begin position="1"/>
        <end position="20"/>
    </location>
</feature>
<evidence type="ECO:0008006" key="4">
    <source>
        <dbReference type="Google" id="ProtNLM"/>
    </source>
</evidence>
<dbReference type="Proteomes" id="UP000032544">
    <property type="component" value="Unassembled WGS sequence"/>
</dbReference>
<dbReference type="RefSeq" id="WP_045025915.1">
    <property type="nucleotide sequence ID" value="NZ_JRHC01000001.1"/>
</dbReference>
<dbReference type="OrthoDB" id="1120067at2"/>
<dbReference type="AlphaFoldDB" id="A0A0D8JEV3"/>
<dbReference type="STRING" id="1544798.LH29_02335"/>
<organism evidence="2 3">
    <name type="scientific">Draconibacterium sediminis</name>
    <dbReference type="NCBI Taxonomy" id="1544798"/>
    <lineage>
        <taxon>Bacteria</taxon>
        <taxon>Pseudomonadati</taxon>
        <taxon>Bacteroidota</taxon>
        <taxon>Bacteroidia</taxon>
        <taxon>Marinilabiliales</taxon>
        <taxon>Prolixibacteraceae</taxon>
        <taxon>Draconibacterium</taxon>
    </lineage>
</organism>
<accession>A0A0D8JEV3</accession>
<gene>
    <name evidence="2" type="ORF">LH29_02335</name>
</gene>
<name>A0A0D8JEV3_9BACT</name>
<reference evidence="2 3" key="1">
    <citation type="submission" date="2014-09" db="EMBL/GenBank/DDBJ databases">
        <title>Draft Genome Sequence of Draconibacterium sp. JN14CK-3.</title>
        <authorList>
            <person name="Dong C."/>
            <person name="Lai Q."/>
            <person name="Shao Z."/>
        </authorList>
    </citation>
    <scope>NUCLEOTIDE SEQUENCE [LARGE SCALE GENOMIC DNA]</scope>
    <source>
        <strain evidence="2 3">JN14CK-3</strain>
    </source>
</reference>